<protein>
    <submittedName>
        <fullName evidence="1">Uncharacterized protein</fullName>
    </submittedName>
</protein>
<keyword evidence="2" id="KW-1185">Reference proteome</keyword>
<accession>A0AAV5LXU2</accession>
<organism evidence="1 2">
    <name type="scientific">Rubroshorea leprosula</name>
    <dbReference type="NCBI Taxonomy" id="152421"/>
    <lineage>
        <taxon>Eukaryota</taxon>
        <taxon>Viridiplantae</taxon>
        <taxon>Streptophyta</taxon>
        <taxon>Embryophyta</taxon>
        <taxon>Tracheophyta</taxon>
        <taxon>Spermatophyta</taxon>
        <taxon>Magnoliopsida</taxon>
        <taxon>eudicotyledons</taxon>
        <taxon>Gunneridae</taxon>
        <taxon>Pentapetalae</taxon>
        <taxon>rosids</taxon>
        <taxon>malvids</taxon>
        <taxon>Malvales</taxon>
        <taxon>Dipterocarpaceae</taxon>
        <taxon>Rubroshorea</taxon>
    </lineage>
</organism>
<comment type="caution">
    <text evidence="1">The sequence shown here is derived from an EMBL/GenBank/DDBJ whole genome shotgun (WGS) entry which is preliminary data.</text>
</comment>
<dbReference type="EMBL" id="BPVZ01000157">
    <property type="protein sequence ID" value="GKV42350.1"/>
    <property type="molecule type" value="Genomic_DNA"/>
</dbReference>
<evidence type="ECO:0000313" key="2">
    <source>
        <dbReference type="Proteomes" id="UP001054252"/>
    </source>
</evidence>
<name>A0AAV5LXU2_9ROSI</name>
<dbReference type="AlphaFoldDB" id="A0AAV5LXU2"/>
<sequence length="79" mass="8844">MKMFPIQTCKSTYFGILLAPIKGLPATGTCYSVHPDVWGECGWELLLLAEHLVSRITSKLARDLNICLGFKGYIKKQDN</sequence>
<evidence type="ECO:0000313" key="1">
    <source>
        <dbReference type="EMBL" id="GKV42350.1"/>
    </source>
</evidence>
<dbReference type="Proteomes" id="UP001054252">
    <property type="component" value="Unassembled WGS sequence"/>
</dbReference>
<reference evidence="1 2" key="1">
    <citation type="journal article" date="2021" name="Commun. Biol.">
        <title>The genome of Shorea leprosula (Dipterocarpaceae) highlights the ecological relevance of drought in aseasonal tropical rainforests.</title>
        <authorList>
            <person name="Ng K.K.S."/>
            <person name="Kobayashi M.J."/>
            <person name="Fawcett J.A."/>
            <person name="Hatakeyama M."/>
            <person name="Paape T."/>
            <person name="Ng C.H."/>
            <person name="Ang C.C."/>
            <person name="Tnah L.H."/>
            <person name="Lee C.T."/>
            <person name="Nishiyama T."/>
            <person name="Sese J."/>
            <person name="O'Brien M.J."/>
            <person name="Copetti D."/>
            <person name="Mohd Noor M.I."/>
            <person name="Ong R.C."/>
            <person name="Putra M."/>
            <person name="Sireger I.Z."/>
            <person name="Indrioko S."/>
            <person name="Kosugi Y."/>
            <person name="Izuno A."/>
            <person name="Isagi Y."/>
            <person name="Lee S.L."/>
            <person name="Shimizu K.K."/>
        </authorList>
    </citation>
    <scope>NUCLEOTIDE SEQUENCE [LARGE SCALE GENOMIC DNA]</scope>
    <source>
        <strain evidence="1">214</strain>
    </source>
</reference>
<gene>
    <name evidence="1" type="ORF">SLEP1_g49760</name>
</gene>
<proteinExistence type="predicted"/>